<organism evidence="6 7">
    <name type="scientific">Vibrio comitans NBRC 102076</name>
    <dbReference type="NCBI Taxonomy" id="1219078"/>
    <lineage>
        <taxon>Bacteria</taxon>
        <taxon>Pseudomonadati</taxon>
        <taxon>Pseudomonadota</taxon>
        <taxon>Gammaproteobacteria</taxon>
        <taxon>Vibrionales</taxon>
        <taxon>Vibrionaceae</taxon>
        <taxon>Vibrio</taxon>
    </lineage>
</organism>
<name>A0A4Y3II35_9VIBR</name>
<comment type="caution">
    <text evidence="6">The sequence shown here is derived from an EMBL/GenBank/DDBJ whole genome shotgun (WGS) entry which is preliminary data.</text>
</comment>
<evidence type="ECO:0000313" key="7">
    <source>
        <dbReference type="Proteomes" id="UP000318242"/>
    </source>
</evidence>
<reference evidence="6 7" key="1">
    <citation type="submission" date="2019-06" db="EMBL/GenBank/DDBJ databases">
        <title>Whole genome shotgun sequence of Vibrio comitans NBRC 102076.</title>
        <authorList>
            <person name="Hosoyama A."/>
            <person name="Uohara A."/>
            <person name="Ohji S."/>
            <person name="Ichikawa N."/>
        </authorList>
    </citation>
    <scope>NUCLEOTIDE SEQUENCE [LARGE SCALE GENOMIC DNA]</scope>
    <source>
        <strain evidence="6 7">NBRC 102076</strain>
    </source>
</reference>
<proteinExistence type="predicted"/>
<evidence type="ECO:0000313" key="6">
    <source>
        <dbReference type="EMBL" id="GEA59006.1"/>
    </source>
</evidence>
<dbReference type="Pfam" id="PF13564">
    <property type="entry name" value="DoxX_2"/>
    <property type="match status" value="1"/>
</dbReference>
<evidence type="ECO:0000256" key="2">
    <source>
        <dbReference type="ARBA" id="ARBA00022692"/>
    </source>
</evidence>
<comment type="subcellular location">
    <subcellularLocation>
        <location evidence="1">Membrane</location>
        <topology evidence="1">Multi-pass membrane protein</topology>
    </subcellularLocation>
</comment>
<accession>A0A4Y3II35</accession>
<keyword evidence="4 5" id="KW-0472">Membrane</keyword>
<feature type="transmembrane region" description="Helical" evidence="5">
    <location>
        <begin position="74"/>
        <end position="94"/>
    </location>
</feature>
<dbReference type="GO" id="GO:0016020">
    <property type="term" value="C:membrane"/>
    <property type="evidence" value="ECO:0007669"/>
    <property type="project" value="UniProtKB-SubCell"/>
</dbReference>
<dbReference type="InterPro" id="IPR032808">
    <property type="entry name" value="DoxX"/>
</dbReference>
<gene>
    <name evidence="6" type="ORF">VCO01S_01990</name>
</gene>
<dbReference type="AlphaFoldDB" id="A0A4Y3II35"/>
<sequence length="119" mass="13218">MPLSLIIIALLLVLFFILASSVKLFAWHKLVFDTQLMFFKKYGLNRMAMFIIGLIEMSSAFLLLMGVLTSSTTLGLMGSTGIAFTSIGALFFHFKFDTWKDAIPALVTLSLSSILILFL</sequence>
<dbReference type="Proteomes" id="UP000318242">
    <property type="component" value="Unassembled WGS sequence"/>
</dbReference>
<evidence type="ECO:0000256" key="3">
    <source>
        <dbReference type="ARBA" id="ARBA00022989"/>
    </source>
</evidence>
<feature type="transmembrane region" description="Helical" evidence="5">
    <location>
        <begin position="47"/>
        <end position="68"/>
    </location>
</feature>
<evidence type="ECO:0000256" key="4">
    <source>
        <dbReference type="ARBA" id="ARBA00023136"/>
    </source>
</evidence>
<feature type="transmembrane region" description="Helical" evidence="5">
    <location>
        <begin position="6"/>
        <end position="26"/>
    </location>
</feature>
<keyword evidence="2 5" id="KW-0812">Transmembrane</keyword>
<evidence type="ECO:0000256" key="1">
    <source>
        <dbReference type="ARBA" id="ARBA00004141"/>
    </source>
</evidence>
<keyword evidence="3 5" id="KW-1133">Transmembrane helix</keyword>
<dbReference type="OrthoDB" id="5879006at2"/>
<protein>
    <recommendedName>
        <fullName evidence="8">DoxX family protein</fullName>
    </recommendedName>
</protein>
<evidence type="ECO:0008006" key="8">
    <source>
        <dbReference type="Google" id="ProtNLM"/>
    </source>
</evidence>
<dbReference type="EMBL" id="BJLH01000001">
    <property type="protein sequence ID" value="GEA59006.1"/>
    <property type="molecule type" value="Genomic_DNA"/>
</dbReference>
<keyword evidence="7" id="KW-1185">Reference proteome</keyword>
<evidence type="ECO:0000256" key="5">
    <source>
        <dbReference type="SAM" id="Phobius"/>
    </source>
</evidence>
<dbReference type="RefSeq" id="WP_141268467.1">
    <property type="nucleotide sequence ID" value="NZ_BJLH01000001.1"/>
</dbReference>